<dbReference type="PANTHER" id="PTHR46586">
    <property type="entry name" value="ANKYRIN REPEAT-CONTAINING PROTEIN"/>
    <property type="match status" value="1"/>
</dbReference>
<dbReference type="Pfam" id="PF12796">
    <property type="entry name" value="Ank_2"/>
    <property type="match status" value="1"/>
</dbReference>
<evidence type="ECO:0000313" key="1">
    <source>
        <dbReference type="EMBL" id="OQR94206.1"/>
    </source>
</evidence>
<proteinExistence type="predicted"/>
<dbReference type="OrthoDB" id="79728at2759"/>
<keyword evidence="2" id="KW-1185">Reference proteome</keyword>
<accession>A0A1V9Z876</accession>
<comment type="caution">
    <text evidence="1">The sequence shown here is derived from an EMBL/GenBank/DDBJ whole genome shotgun (WGS) entry which is preliminary data.</text>
</comment>
<evidence type="ECO:0000313" key="2">
    <source>
        <dbReference type="Proteomes" id="UP000243579"/>
    </source>
</evidence>
<reference evidence="1 2" key="1">
    <citation type="journal article" date="2014" name="Genome Biol. Evol.">
        <title>The secreted proteins of Achlya hypogyna and Thraustotheca clavata identify the ancestral oomycete secretome and reveal gene acquisitions by horizontal gene transfer.</title>
        <authorList>
            <person name="Misner I."/>
            <person name="Blouin N."/>
            <person name="Leonard G."/>
            <person name="Richards T.A."/>
            <person name="Lane C.E."/>
        </authorList>
    </citation>
    <scope>NUCLEOTIDE SEQUENCE [LARGE SCALE GENOMIC DNA]</scope>
    <source>
        <strain evidence="1 2">ATCC 48635</strain>
    </source>
</reference>
<dbReference type="AlphaFoldDB" id="A0A1V9Z876"/>
<protein>
    <recommendedName>
        <fullName evidence="3">Ankyrin repeat protein</fullName>
    </recommendedName>
</protein>
<gene>
    <name evidence="1" type="ORF">ACHHYP_01620</name>
</gene>
<evidence type="ECO:0008006" key="3">
    <source>
        <dbReference type="Google" id="ProtNLM"/>
    </source>
</evidence>
<dbReference type="Gene3D" id="1.25.40.20">
    <property type="entry name" value="Ankyrin repeat-containing domain"/>
    <property type="match status" value="2"/>
</dbReference>
<dbReference type="STRING" id="1202772.A0A1V9Z876"/>
<organism evidence="1 2">
    <name type="scientific">Achlya hypogyna</name>
    <name type="common">Oomycete</name>
    <name type="synonym">Protoachlya hypogyna</name>
    <dbReference type="NCBI Taxonomy" id="1202772"/>
    <lineage>
        <taxon>Eukaryota</taxon>
        <taxon>Sar</taxon>
        <taxon>Stramenopiles</taxon>
        <taxon>Oomycota</taxon>
        <taxon>Saprolegniomycetes</taxon>
        <taxon>Saprolegniales</taxon>
        <taxon>Achlyaceae</taxon>
        <taxon>Achlya</taxon>
    </lineage>
</organism>
<dbReference type="PANTHER" id="PTHR46586:SF3">
    <property type="entry name" value="ANKYRIN REPEAT-CONTAINING PROTEIN"/>
    <property type="match status" value="1"/>
</dbReference>
<dbReference type="InterPro" id="IPR052050">
    <property type="entry name" value="SecEffector_AnkRepeat"/>
</dbReference>
<name>A0A1V9Z876_ACHHY</name>
<dbReference type="Proteomes" id="UP000243579">
    <property type="component" value="Unassembled WGS sequence"/>
</dbReference>
<sequence length="544" mass="59095">MASFTDVVLGLPHVAELVMTFQPGLFPDIRRRFRDYTTLTTFHALPGIDHGYYETSPGFSTTFDHHGGVYLSTEKLGLHERGDARFPLHLAICEGDLAAVQRIVQCRPDLAFAEAIETAFVHNQLHIVRLLMNLRSNIPTLRQRYAAVALPYFAIGHDDEEALALFEAYAAAPWPSDILQRAIARGLSAAACFIYPRAPNGRYADLLNDAAGIGDLRLVELLHAAGEACTSAAMDLAAANGHIDVVCFLHEKRTEGCTAAAMDGAAGGGHLAVVAFLHTHRSEGCTTAAMDEAAANGHLEVVRFLAEHRSEGAVDALDLASAGGYLDVVKYLHSLGSISCTTAALDGAASNGHTDVVHFLLEHRAEGGSRDAVVQMALEARHMIIVDELVAHGYPPHLTNVRLRTHFSTLSDADDALPQVLAQLDFLAAHYGHLPPQWMDEACASRQFVLVRRFYELGAPCTKQALTNAVNTDARDIANFLLRHRRQGCDPNLLKWVIIDSDDVDMLKDLCRAYPEHCHGSLLNVAASHNAVRSIAYLLCAGPD</sequence>
<dbReference type="InterPro" id="IPR036770">
    <property type="entry name" value="Ankyrin_rpt-contain_sf"/>
</dbReference>
<dbReference type="EMBL" id="JNBR01000371">
    <property type="protein sequence ID" value="OQR94206.1"/>
    <property type="molecule type" value="Genomic_DNA"/>
</dbReference>
<dbReference type="InterPro" id="IPR002110">
    <property type="entry name" value="Ankyrin_rpt"/>
</dbReference>
<dbReference type="SUPFAM" id="SSF48403">
    <property type="entry name" value="Ankyrin repeat"/>
    <property type="match status" value="1"/>
</dbReference>
<dbReference type="SMART" id="SM00248">
    <property type="entry name" value="ANK"/>
    <property type="match status" value="5"/>
</dbReference>